<dbReference type="PANTHER" id="PTHR31672:SF13">
    <property type="entry name" value="F-BOX PROTEIN CPR30-LIKE"/>
    <property type="match status" value="1"/>
</dbReference>
<dbReference type="Pfam" id="PF07734">
    <property type="entry name" value="FBA_1"/>
    <property type="match status" value="1"/>
</dbReference>
<dbReference type="InterPro" id="IPR050796">
    <property type="entry name" value="SCF_F-box_component"/>
</dbReference>
<dbReference type="Proteomes" id="UP000631114">
    <property type="component" value="Unassembled WGS sequence"/>
</dbReference>
<dbReference type="EMBL" id="JADFTS010000006">
    <property type="protein sequence ID" value="KAF9601404.1"/>
    <property type="molecule type" value="Genomic_DNA"/>
</dbReference>
<dbReference type="SUPFAM" id="SSF81383">
    <property type="entry name" value="F-box domain"/>
    <property type="match status" value="1"/>
</dbReference>
<dbReference type="InterPro" id="IPR036047">
    <property type="entry name" value="F-box-like_dom_sf"/>
</dbReference>
<organism evidence="2 3">
    <name type="scientific">Coptis chinensis</name>
    <dbReference type="NCBI Taxonomy" id="261450"/>
    <lineage>
        <taxon>Eukaryota</taxon>
        <taxon>Viridiplantae</taxon>
        <taxon>Streptophyta</taxon>
        <taxon>Embryophyta</taxon>
        <taxon>Tracheophyta</taxon>
        <taxon>Spermatophyta</taxon>
        <taxon>Magnoliopsida</taxon>
        <taxon>Ranunculales</taxon>
        <taxon>Ranunculaceae</taxon>
        <taxon>Coptidoideae</taxon>
        <taxon>Coptis</taxon>
    </lineage>
</organism>
<dbReference type="PANTHER" id="PTHR31672">
    <property type="entry name" value="BNACNNG10540D PROTEIN"/>
    <property type="match status" value="1"/>
</dbReference>
<accession>A0A835LS32</accession>
<dbReference type="InterPro" id="IPR001810">
    <property type="entry name" value="F-box_dom"/>
</dbReference>
<comment type="caution">
    <text evidence="2">The sequence shown here is derived from an EMBL/GenBank/DDBJ whole genome shotgun (WGS) entry which is preliminary data.</text>
</comment>
<evidence type="ECO:0000313" key="3">
    <source>
        <dbReference type="Proteomes" id="UP000631114"/>
    </source>
</evidence>
<dbReference type="InterPro" id="IPR017451">
    <property type="entry name" value="F-box-assoc_interact_dom"/>
</dbReference>
<keyword evidence="3" id="KW-1185">Reference proteome</keyword>
<dbReference type="Gene3D" id="1.20.1280.50">
    <property type="match status" value="1"/>
</dbReference>
<dbReference type="OrthoDB" id="1867629at2759"/>
<dbReference type="SMART" id="SM00256">
    <property type="entry name" value="FBOX"/>
    <property type="match status" value="1"/>
</dbReference>
<gene>
    <name evidence="2" type="ORF">IFM89_019677</name>
</gene>
<name>A0A835LS32_9MAGN</name>
<dbReference type="Pfam" id="PF12937">
    <property type="entry name" value="F-box-like"/>
    <property type="match status" value="1"/>
</dbReference>
<dbReference type="Pfam" id="PF08268">
    <property type="entry name" value="FBA_3"/>
    <property type="match status" value="1"/>
</dbReference>
<proteinExistence type="predicted"/>
<dbReference type="InterPro" id="IPR013187">
    <property type="entry name" value="F-box-assoc_dom_typ3"/>
</dbReference>
<dbReference type="CDD" id="cd22157">
    <property type="entry name" value="F-box_AtFBW1-like"/>
    <property type="match status" value="1"/>
</dbReference>
<sequence>MEKAESKEMKLREERSVDMFSKLPLEVTNNILLRLPFKSVAKGRNSNNETALTYIEETDENTFSKNPVKPFKVHDYDYVKNTFGWLIKIWGSCNGFVCLSRINLFNPSLPENPFYVFNPITGECIELPHLEVLDGEEIKKSEKSAVCSSGFGFDESKQEFKVVLVMFTQCESDTPAVDSEVKIYTLGSPSWRKKTWKWCRFLRVEGVKKVKDGSKLLAHPLVGSLISLKSAYGLSKRSTSDKEKDISLADMMFYMASLASVHQFAMFLYTPSYNGSSDLNLNSYFDITCSDYLLLSGLNSVSFSGNISFFEKNEESTKSSGNQLFSRLPTDLTTDIFSRLPSKSVSACKCVCKPWLHILSHPSFSKAQLAQLSKLSSDILVHFKALSPSRGGSRIYILEDNATIAKRPVDPLALFDEDYLGEAFDDEYGCPLILGSCNGFICLLSNPTTIRSFLIDNYFIPQSPVTIYVFNPITKEYSKLPSFNVPKLNYQDNNLCEIDIEKQTDRWLSGFGYVQSRNEMKVVVVLLVVRKSVPKVFDSVVYVHTLGSNVWRRKVGIAPNVLLKTLDISPSAVVNGSLHWLAIDQWTKNNGRPVIVSFDLDREGFGFVPTPESKKLLEFPYKGYNLGVFEEYLSVMQCFSYPADKIDIWVMKKYNVEGSWVKQFSFKQSLASRSSSFDTAKLIKVRNNGELLILCNSMDLVSYNVKTQKRKLIQVGWDGKSKSCYVPEVHTLVSSLISLQGAFGMESETFSE</sequence>
<protein>
    <recommendedName>
        <fullName evidence="1">F-box domain-containing protein</fullName>
    </recommendedName>
</protein>
<evidence type="ECO:0000313" key="2">
    <source>
        <dbReference type="EMBL" id="KAF9601404.1"/>
    </source>
</evidence>
<dbReference type="NCBIfam" id="TIGR01640">
    <property type="entry name" value="F_box_assoc_1"/>
    <property type="match status" value="1"/>
</dbReference>
<evidence type="ECO:0000259" key="1">
    <source>
        <dbReference type="SMART" id="SM00256"/>
    </source>
</evidence>
<dbReference type="InterPro" id="IPR006527">
    <property type="entry name" value="F-box-assoc_dom_typ1"/>
</dbReference>
<feature type="domain" description="F-box" evidence="1">
    <location>
        <begin position="328"/>
        <end position="368"/>
    </location>
</feature>
<dbReference type="AlphaFoldDB" id="A0A835LS32"/>
<reference evidence="2 3" key="1">
    <citation type="submission" date="2020-10" db="EMBL/GenBank/DDBJ databases">
        <title>The Coptis chinensis genome and diversification of protoberbering-type alkaloids.</title>
        <authorList>
            <person name="Wang B."/>
            <person name="Shu S."/>
            <person name="Song C."/>
            <person name="Liu Y."/>
        </authorList>
    </citation>
    <scope>NUCLEOTIDE SEQUENCE [LARGE SCALE GENOMIC DNA]</scope>
    <source>
        <strain evidence="2">HL-2020</strain>
        <tissue evidence="2">Leaf</tissue>
    </source>
</reference>